<proteinExistence type="predicted"/>
<evidence type="ECO:0000313" key="1">
    <source>
        <dbReference type="EMBL" id="CAE0748471.1"/>
    </source>
</evidence>
<sequence>MNEAQRVYDIRKKAGLRHFLPCVAIYFGHRILRVGAEFKAHAICDAREVDEATSLLLNGFERSIVAFINLEFFVNTMLHNLQSMQGTLQGKCNRVVSQSRDACTTVPQGRANTWDTG</sequence>
<protein>
    <submittedName>
        <fullName evidence="1">Uncharacterized protein</fullName>
    </submittedName>
</protein>
<accession>A0A7S4AZS4</accession>
<organism evidence="1">
    <name type="scientific">Chrysotila carterae</name>
    <name type="common">Marine alga</name>
    <name type="synonym">Syracosphaera carterae</name>
    <dbReference type="NCBI Taxonomy" id="13221"/>
    <lineage>
        <taxon>Eukaryota</taxon>
        <taxon>Haptista</taxon>
        <taxon>Haptophyta</taxon>
        <taxon>Prymnesiophyceae</taxon>
        <taxon>Isochrysidales</taxon>
        <taxon>Isochrysidaceae</taxon>
        <taxon>Chrysotila</taxon>
    </lineage>
</organism>
<dbReference type="AlphaFoldDB" id="A0A7S4AZS4"/>
<gene>
    <name evidence="1" type="ORF">PCAR00345_LOCUS1053</name>
</gene>
<reference evidence="1" key="1">
    <citation type="submission" date="2021-01" db="EMBL/GenBank/DDBJ databases">
        <authorList>
            <person name="Corre E."/>
            <person name="Pelletier E."/>
            <person name="Niang G."/>
            <person name="Scheremetjew M."/>
            <person name="Finn R."/>
            <person name="Kale V."/>
            <person name="Holt S."/>
            <person name="Cochrane G."/>
            <person name="Meng A."/>
            <person name="Brown T."/>
            <person name="Cohen L."/>
        </authorList>
    </citation>
    <scope>NUCLEOTIDE SEQUENCE</scope>
    <source>
        <strain evidence="1">CCMP645</strain>
    </source>
</reference>
<dbReference type="EMBL" id="HBIZ01001943">
    <property type="protein sequence ID" value="CAE0748471.1"/>
    <property type="molecule type" value="Transcribed_RNA"/>
</dbReference>
<name>A0A7S4AZS4_CHRCT</name>